<keyword evidence="1" id="KW-0328">Glycosyltransferase</keyword>
<dbReference type="PANTHER" id="PTHR12526">
    <property type="entry name" value="GLYCOSYLTRANSFERASE"/>
    <property type="match status" value="1"/>
</dbReference>
<dbReference type="PANTHER" id="PTHR12526:SF629">
    <property type="entry name" value="TEICHURONIC ACID BIOSYNTHESIS GLYCOSYLTRANSFERASE TUAH-RELATED"/>
    <property type="match status" value="1"/>
</dbReference>
<dbReference type="AlphaFoldDB" id="A0A501PAM1"/>
<evidence type="ECO:0000256" key="1">
    <source>
        <dbReference type="ARBA" id="ARBA00022676"/>
    </source>
</evidence>
<evidence type="ECO:0000313" key="5">
    <source>
        <dbReference type="EMBL" id="TPD57410.1"/>
    </source>
</evidence>
<gene>
    <name evidence="5" type="ORF">FIV46_14905</name>
</gene>
<feature type="domain" description="Glycosyltransferase subfamily 4-like N-terminal" evidence="4">
    <location>
        <begin position="41"/>
        <end position="171"/>
    </location>
</feature>
<dbReference type="InterPro" id="IPR028098">
    <property type="entry name" value="Glyco_trans_4-like_N"/>
</dbReference>
<name>A0A501PAM1_9PROT</name>
<evidence type="ECO:0000313" key="6">
    <source>
        <dbReference type="Proteomes" id="UP000319148"/>
    </source>
</evidence>
<evidence type="ECO:0000259" key="4">
    <source>
        <dbReference type="Pfam" id="PF13439"/>
    </source>
</evidence>
<protein>
    <submittedName>
        <fullName evidence="5">Glycosyltransferase family 4 protein</fullName>
    </submittedName>
</protein>
<organism evidence="5 6">
    <name type="scientific">Emcibacter nanhaiensis</name>
    <dbReference type="NCBI Taxonomy" id="1505037"/>
    <lineage>
        <taxon>Bacteria</taxon>
        <taxon>Pseudomonadati</taxon>
        <taxon>Pseudomonadota</taxon>
        <taxon>Alphaproteobacteria</taxon>
        <taxon>Emcibacterales</taxon>
        <taxon>Emcibacteraceae</taxon>
        <taxon>Emcibacter</taxon>
    </lineage>
</organism>
<feature type="domain" description="Glycosyl transferase family 1" evidence="3">
    <location>
        <begin position="192"/>
        <end position="344"/>
    </location>
</feature>
<sequence>MKNLHISLTSFKNESRLTREANSLLGSALVQGIYVAALWEEGLKEREITSGGIEVWRVRLATRPLPKNIFFQIIKYLEFSLRLLVFYRNKDVGMVNCHSLGLLPLGWLFKKIYGSVLIYDAHELETEKNGLKGQRQKLARKLERFFITSVDLVIVVGNAIAEEYRKTYSLGNVVTVMNCPKLLYKQRPANNSFRKEFGISDEKIIFLYQGVLSRGRGIEDIIEAFSALQGKGDKVLVCMGYGSLEKTVEDAASRYENIYFHPAVPPDVLPEYTASADVGLCLIEPVCKSYELCLPNKFFEYAMAGVPVIASDLPEMRGMVQTYNNGVLVPPNDVERLVQVIEQTTPEDFSKMADNTRKLVEELNWETQEKIMVTAYQKLLAKKKYQN</sequence>
<dbReference type="Proteomes" id="UP000319148">
    <property type="component" value="Unassembled WGS sequence"/>
</dbReference>
<dbReference type="RefSeq" id="WP_139941725.1">
    <property type="nucleotide sequence ID" value="NZ_JBHSYP010000005.1"/>
</dbReference>
<dbReference type="GO" id="GO:0016757">
    <property type="term" value="F:glycosyltransferase activity"/>
    <property type="evidence" value="ECO:0007669"/>
    <property type="project" value="UniProtKB-KW"/>
</dbReference>
<dbReference type="CDD" id="cd03794">
    <property type="entry name" value="GT4_WbuB-like"/>
    <property type="match status" value="1"/>
</dbReference>
<keyword evidence="6" id="KW-1185">Reference proteome</keyword>
<accession>A0A501PAM1</accession>
<evidence type="ECO:0000259" key="3">
    <source>
        <dbReference type="Pfam" id="PF00534"/>
    </source>
</evidence>
<dbReference type="SUPFAM" id="SSF53756">
    <property type="entry name" value="UDP-Glycosyltransferase/glycogen phosphorylase"/>
    <property type="match status" value="1"/>
</dbReference>
<dbReference type="InterPro" id="IPR001296">
    <property type="entry name" value="Glyco_trans_1"/>
</dbReference>
<dbReference type="Gene3D" id="3.40.50.2000">
    <property type="entry name" value="Glycogen Phosphorylase B"/>
    <property type="match status" value="2"/>
</dbReference>
<dbReference type="OrthoDB" id="9783380at2"/>
<dbReference type="EMBL" id="VFIY01000018">
    <property type="protein sequence ID" value="TPD57410.1"/>
    <property type="molecule type" value="Genomic_DNA"/>
</dbReference>
<keyword evidence="2 5" id="KW-0808">Transferase</keyword>
<dbReference type="Pfam" id="PF13439">
    <property type="entry name" value="Glyco_transf_4"/>
    <property type="match status" value="1"/>
</dbReference>
<proteinExistence type="predicted"/>
<reference evidence="6" key="1">
    <citation type="submission" date="2019-06" db="EMBL/GenBank/DDBJ databases">
        <title>The complete genome of Emcibacter congregatus ZYLT.</title>
        <authorList>
            <person name="Zhao Z."/>
        </authorList>
    </citation>
    <scope>NUCLEOTIDE SEQUENCE [LARGE SCALE GENOMIC DNA]</scope>
    <source>
        <strain evidence="6">MCCC 1A06723</strain>
    </source>
</reference>
<dbReference type="Pfam" id="PF00534">
    <property type="entry name" value="Glycos_transf_1"/>
    <property type="match status" value="1"/>
</dbReference>
<evidence type="ECO:0000256" key="2">
    <source>
        <dbReference type="ARBA" id="ARBA00022679"/>
    </source>
</evidence>
<comment type="caution">
    <text evidence="5">The sequence shown here is derived from an EMBL/GenBank/DDBJ whole genome shotgun (WGS) entry which is preliminary data.</text>
</comment>